<keyword evidence="12" id="KW-1185">Reference proteome</keyword>
<keyword evidence="11" id="KW-0067">ATP-binding</keyword>
<proteinExistence type="inferred from homology"/>
<keyword evidence="2" id="KW-0813">Transport</keyword>
<dbReference type="GO" id="GO:1901238">
    <property type="term" value="F:ABC-type tungstate transporter activity"/>
    <property type="evidence" value="ECO:0007669"/>
    <property type="project" value="UniProtKB-EC"/>
</dbReference>
<comment type="subunit">
    <text evidence="5">The complex is composed of two ATP-binding proteins (WtpC), two transmembrane proteins (WtpB) and a solute-binding protein (WtpA).</text>
</comment>
<feature type="non-terminal residue" evidence="11">
    <location>
        <position position="113"/>
    </location>
</feature>
<evidence type="ECO:0000313" key="11">
    <source>
        <dbReference type="EMBL" id="MFC6771682.1"/>
    </source>
</evidence>
<evidence type="ECO:0000256" key="2">
    <source>
        <dbReference type="ARBA" id="ARBA00022448"/>
    </source>
</evidence>
<sequence>MAQTQSVGTTRSDGEREEASGSSDATRPATTQSSEPVLSLSDVRKDFGSETAVDGVSLDVRPGELLTFLGPSGCGKTTTLRTIAGLEEPTDGRVVLADETVAGDGALVPPEER</sequence>
<evidence type="ECO:0000256" key="4">
    <source>
        <dbReference type="ARBA" id="ARBA00038307"/>
    </source>
</evidence>
<dbReference type="InterPro" id="IPR003439">
    <property type="entry name" value="ABC_transporter-like_ATP-bd"/>
</dbReference>
<reference evidence="11 12" key="1">
    <citation type="journal article" date="2019" name="Int. J. Syst. Evol. Microbiol.">
        <title>The Global Catalogue of Microorganisms (GCM) 10K type strain sequencing project: providing services to taxonomists for standard genome sequencing and annotation.</title>
        <authorList>
            <consortium name="The Broad Institute Genomics Platform"/>
            <consortium name="The Broad Institute Genome Sequencing Center for Infectious Disease"/>
            <person name="Wu L."/>
            <person name="Ma J."/>
        </authorList>
    </citation>
    <scope>NUCLEOTIDE SEQUENCE [LARGE SCALE GENOMIC DNA]</scope>
    <source>
        <strain evidence="11 12">PJ61</strain>
    </source>
</reference>
<accession>A0ABD5T3H7</accession>
<gene>
    <name evidence="11" type="ORF">ACFQDD_09165</name>
</gene>
<evidence type="ECO:0000256" key="9">
    <source>
        <dbReference type="SAM" id="MobiDB-lite"/>
    </source>
</evidence>
<dbReference type="EMBL" id="JBHSWT010000461">
    <property type="protein sequence ID" value="MFC6771682.1"/>
    <property type="molecule type" value="Genomic_DNA"/>
</dbReference>
<dbReference type="InterPro" id="IPR027417">
    <property type="entry name" value="P-loop_NTPase"/>
</dbReference>
<evidence type="ECO:0000259" key="10">
    <source>
        <dbReference type="Pfam" id="PF00005"/>
    </source>
</evidence>
<evidence type="ECO:0000256" key="8">
    <source>
        <dbReference type="ARBA" id="ARBA00047936"/>
    </source>
</evidence>
<evidence type="ECO:0000256" key="1">
    <source>
        <dbReference type="ARBA" id="ARBA00004202"/>
    </source>
</evidence>
<organism evidence="11 12">
    <name type="scientific">Halorubrum pallidum</name>
    <dbReference type="NCBI Taxonomy" id="1526114"/>
    <lineage>
        <taxon>Archaea</taxon>
        <taxon>Methanobacteriati</taxon>
        <taxon>Methanobacteriota</taxon>
        <taxon>Stenosarchaea group</taxon>
        <taxon>Halobacteria</taxon>
        <taxon>Halobacteriales</taxon>
        <taxon>Haloferacaceae</taxon>
        <taxon>Halorubrum</taxon>
    </lineage>
</organism>
<evidence type="ECO:0000256" key="6">
    <source>
        <dbReference type="ARBA" id="ARBA00039025"/>
    </source>
</evidence>
<dbReference type="PANTHER" id="PTHR42781">
    <property type="entry name" value="SPERMIDINE/PUTRESCINE IMPORT ATP-BINDING PROTEIN POTA"/>
    <property type="match status" value="1"/>
</dbReference>
<feature type="compositionally biased region" description="Polar residues" evidence="9">
    <location>
        <begin position="1"/>
        <end position="11"/>
    </location>
</feature>
<evidence type="ECO:0000313" key="12">
    <source>
        <dbReference type="Proteomes" id="UP001596274"/>
    </source>
</evidence>
<keyword evidence="3" id="KW-0500">Molybdenum</keyword>
<feature type="compositionally biased region" description="Polar residues" evidence="9">
    <location>
        <begin position="20"/>
        <end position="36"/>
    </location>
</feature>
<evidence type="ECO:0000256" key="5">
    <source>
        <dbReference type="ARBA" id="ARBA00038781"/>
    </source>
</evidence>
<dbReference type="Proteomes" id="UP001596274">
    <property type="component" value="Unassembled WGS sequence"/>
</dbReference>
<comment type="similarity">
    <text evidence="4">Belongs to the ABC transporter superfamily. Sulfate/tungstate importer (TC 3.A.1.6) family.</text>
</comment>
<dbReference type="AlphaFoldDB" id="A0ABD5T3H7"/>
<evidence type="ECO:0000256" key="7">
    <source>
        <dbReference type="ARBA" id="ARBA00041133"/>
    </source>
</evidence>
<dbReference type="EC" id="7.3.2.6" evidence="6"/>
<dbReference type="GO" id="GO:0005886">
    <property type="term" value="C:plasma membrane"/>
    <property type="evidence" value="ECO:0007669"/>
    <property type="project" value="UniProtKB-SubCell"/>
</dbReference>
<comment type="catalytic activity">
    <reaction evidence="8">
        <text>tungstate(in) + ATP + H2O = tungstate(out) + ADP + phosphate + H(+)</text>
        <dbReference type="Rhea" id="RHEA:35027"/>
        <dbReference type="ChEBI" id="CHEBI:15377"/>
        <dbReference type="ChEBI" id="CHEBI:15378"/>
        <dbReference type="ChEBI" id="CHEBI:30616"/>
        <dbReference type="ChEBI" id="CHEBI:43474"/>
        <dbReference type="ChEBI" id="CHEBI:46502"/>
        <dbReference type="ChEBI" id="CHEBI:456216"/>
        <dbReference type="EC" id="7.3.2.6"/>
    </reaction>
</comment>
<dbReference type="GO" id="GO:0005524">
    <property type="term" value="F:ATP binding"/>
    <property type="evidence" value="ECO:0007669"/>
    <property type="project" value="UniProtKB-KW"/>
</dbReference>
<name>A0ABD5T3H7_9EURY</name>
<dbReference type="SUPFAM" id="SSF52540">
    <property type="entry name" value="P-loop containing nucleoside triphosphate hydrolases"/>
    <property type="match status" value="1"/>
</dbReference>
<evidence type="ECO:0000256" key="3">
    <source>
        <dbReference type="ARBA" id="ARBA00022505"/>
    </source>
</evidence>
<protein>
    <recommendedName>
        <fullName evidence="7">Molybdate/tungstate import ATP-binding protein WtpC</fullName>
        <ecNumber evidence="6">7.3.2.6</ecNumber>
    </recommendedName>
</protein>
<comment type="subcellular location">
    <subcellularLocation>
        <location evidence="1">Cell membrane</location>
        <topology evidence="1">Peripheral membrane protein</topology>
    </subcellularLocation>
</comment>
<dbReference type="PANTHER" id="PTHR42781:SF4">
    <property type="entry name" value="SPERMIDINE_PUTRESCINE IMPORT ATP-BINDING PROTEIN POTA"/>
    <property type="match status" value="1"/>
</dbReference>
<dbReference type="Gene3D" id="3.40.50.300">
    <property type="entry name" value="P-loop containing nucleotide triphosphate hydrolases"/>
    <property type="match status" value="1"/>
</dbReference>
<feature type="domain" description="ABC transporter" evidence="10">
    <location>
        <begin position="54"/>
        <end position="101"/>
    </location>
</feature>
<dbReference type="InterPro" id="IPR050093">
    <property type="entry name" value="ABC_SmlMolc_Importer"/>
</dbReference>
<keyword evidence="11" id="KW-0547">Nucleotide-binding</keyword>
<comment type="caution">
    <text evidence="11">The sequence shown here is derived from an EMBL/GenBank/DDBJ whole genome shotgun (WGS) entry which is preliminary data.</text>
</comment>
<feature type="region of interest" description="Disordered" evidence="9">
    <location>
        <begin position="1"/>
        <end position="42"/>
    </location>
</feature>
<dbReference type="Pfam" id="PF00005">
    <property type="entry name" value="ABC_tran"/>
    <property type="match status" value="1"/>
</dbReference>